<sequence length="231" mass="25579">MVGQLIRSDSTLNDDRVLCVFTAVKNPGLLDKLHLHGVKSSAHLTVLISHTTLSIEHNGVTSDLPASDIGAVELRGEKDVVLHFAPAHQDRFGFASHLDAVEFVGAVQLIQHVDVLRQASSDSSSIFLQHVKNTHEYAEQLWSLVLWKESYTYFDFVETLEIVLKEMDQEAVDMESIQETLAALCSRFAKQVLPEKTVEVDSVMHVSISPLGVLVAKVKALQLHAQSQCKD</sequence>
<proteinExistence type="predicted"/>
<evidence type="ECO:0000313" key="1">
    <source>
        <dbReference type="EMBL" id="KAF0719890.1"/>
    </source>
</evidence>
<dbReference type="Proteomes" id="UP000332933">
    <property type="component" value="Unassembled WGS sequence"/>
</dbReference>
<name>A0A485K3B3_9STRA</name>
<organism evidence="2 3">
    <name type="scientific">Aphanomyces stellatus</name>
    <dbReference type="NCBI Taxonomy" id="120398"/>
    <lineage>
        <taxon>Eukaryota</taxon>
        <taxon>Sar</taxon>
        <taxon>Stramenopiles</taxon>
        <taxon>Oomycota</taxon>
        <taxon>Saprolegniomycetes</taxon>
        <taxon>Saprolegniales</taxon>
        <taxon>Verrucalvaceae</taxon>
        <taxon>Aphanomyces</taxon>
    </lineage>
</organism>
<gene>
    <name evidence="2" type="primary">Aste57867_722</name>
    <name evidence="1" type="ORF">As57867_000721</name>
    <name evidence="2" type="ORF">ASTE57867_722</name>
</gene>
<reference evidence="1" key="2">
    <citation type="submission" date="2019-06" db="EMBL/GenBank/DDBJ databases">
        <title>Genomics analysis of Aphanomyces spp. identifies a new class of oomycete effector associated with host adaptation.</title>
        <authorList>
            <person name="Gaulin E."/>
        </authorList>
    </citation>
    <scope>NUCLEOTIDE SEQUENCE</scope>
    <source>
        <strain evidence="1">CBS 578.67</strain>
    </source>
</reference>
<dbReference type="AlphaFoldDB" id="A0A485K3B3"/>
<accession>A0A485K3B3</accession>
<evidence type="ECO:0000313" key="3">
    <source>
        <dbReference type="Proteomes" id="UP000332933"/>
    </source>
</evidence>
<keyword evidence="3" id="KW-1185">Reference proteome</keyword>
<dbReference type="EMBL" id="VJMH01000042">
    <property type="protein sequence ID" value="KAF0719890.1"/>
    <property type="molecule type" value="Genomic_DNA"/>
</dbReference>
<evidence type="ECO:0000313" key="2">
    <source>
        <dbReference type="EMBL" id="VFT77946.1"/>
    </source>
</evidence>
<dbReference type="EMBL" id="CAADRA010000042">
    <property type="protein sequence ID" value="VFT77946.1"/>
    <property type="molecule type" value="Genomic_DNA"/>
</dbReference>
<reference evidence="2 3" key="1">
    <citation type="submission" date="2019-03" db="EMBL/GenBank/DDBJ databases">
        <authorList>
            <person name="Gaulin E."/>
            <person name="Dumas B."/>
        </authorList>
    </citation>
    <scope>NUCLEOTIDE SEQUENCE [LARGE SCALE GENOMIC DNA]</scope>
    <source>
        <strain evidence="2">CBS 568.67</strain>
    </source>
</reference>
<dbReference type="OrthoDB" id="61813at2759"/>
<protein>
    <submittedName>
        <fullName evidence="2">Aste57867_722 protein</fullName>
    </submittedName>
</protein>